<proteinExistence type="predicted"/>
<gene>
    <name evidence="4" type="ORF">NCTC12929_00267</name>
</gene>
<protein>
    <submittedName>
        <fullName evidence="4">Nucleoside triphosphate pyrophosphohydrolase</fullName>
    </submittedName>
</protein>
<dbReference type="AlphaFoldDB" id="A0A7Z9CG63"/>
<feature type="domain" description="Nudix hydrolase" evidence="3">
    <location>
        <begin position="5"/>
        <end position="141"/>
    </location>
</feature>
<reference evidence="4 5" key="1">
    <citation type="submission" date="2018-11" db="EMBL/GenBank/DDBJ databases">
        <authorList>
            <consortium name="Pathogen Informatics"/>
        </authorList>
    </citation>
    <scope>NUCLEOTIDE SEQUENCE [LARGE SCALE GENOMIC DNA]</scope>
    <source>
        <strain evidence="4 5">NCTC12929</strain>
    </source>
</reference>
<evidence type="ECO:0000313" key="4">
    <source>
        <dbReference type="EMBL" id="VDH02818.1"/>
    </source>
</evidence>
<accession>A0A7Z9CG63</accession>
<organism evidence="4 5">
    <name type="scientific">Bergeyella zoohelcum</name>
    <dbReference type="NCBI Taxonomy" id="1015"/>
    <lineage>
        <taxon>Bacteria</taxon>
        <taxon>Pseudomonadati</taxon>
        <taxon>Bacteroidota</taxon>
        <taxon>Flavobacteriia</taxon>
        <taxon>Flavobacteriales</taxon>
        <taxon>Weeksellaceae</taxon>
        <taxon>Bergeyella</taxon>
    </lineage>
</organism>
<dbReference type="PROSITE" id="PS51462">
    <property type="entry name" value="NUDIX"/>
    <property type="match status" value="1"/>
</dbReference>
<dbReference type="RefSeq" id="WP_125150511.1">
    <property type="nucleotide sequence ID" value="NZ_UYIV01000001.1"/>
</dbReference>
<dbReference type="SUPFAM" id="SSF55811">
    <property type="entry name" value="Nudix"/>
    <property type="match status" value="1"/>
</dbReference>
<comment type="cofactor">
    <cofactor evidence="1">
        <name>Mg(2+)</name>
        <dbReference type="ChEBI" id="CHEBI:18420"/>
    </cofactor>
</comment>
<dbReference type="Pfam" id="PF00293">
    <property type="entry name" value="NUDIX"/>
    <property type="match status" value="1"/>
</dbReference>
<keyword evidence="2 4" id="KW-0378">Hydrolase</keyword>
<evidence type="ECO:0000256" key="1">
    <source>
        <dbReference type="ARBA" id="ARBA00001946"/>
    </source>
</evidence>
<comment type="caution">
    <text evidence="4">The sequence shown here is derived from an EMBL/GenBank/DDBJ whole genome shotgun (WGS) entry which is preliminary data.</text>
</comment>
<dbReference type="PANTHER" id="PTHR43046">
    <property type="entry name" value="GDP-MANNOSE MANNOSYL HYDROLASE"/>
    <property type="match status" value="1"/>
</dbReference>
<dbReference type="InterPro" id="IPR015797">
    <property type="entry name" value="NUDIX_hydrolase-like_dom_sf"/>
</dbReference>
<dbReference type="Gene3D" id="3.90.79.10">
    <property type="entry name" value="Nucleoside Triphosphate Pyrophosphohydrolase"/>
    <property type="match status" value="1"/>
</dbReference>
<dbReference type="Proteomes" id="UP000270205">
    <property type="component" value="Unassembled WGS sequence"/>
</dbReference>
<name>A0A7Z9CG63_9FLAO</name>
<dbReference type="GO" id="GO:0016787">
    <property type="term" value="F:hydrolase activity"/>
    <property type="evidence" value="ECO:0007669"/>
    <property type="project" value="UniProtKB-KW"/>
</dbReference>
<evidence type="ECO:0000256" key="2">
    <source>
        <dbReference type="ARBA" id="ARBA00022801"/>
    </source>
</evidence>
<sequence length="141" mass="16371">MKNIPHQFSIRVYGCAVKDSHVLVSHEHYQGSYFTKFPGGGVEFGEGLHDALIREWKEEMGLDISIQAHFYTQDFFQSSAFDATVQIVTVYYLVDILNEKQLEILDHRLQEVRWLPISSENPMTFPVDQLVFEKLKSTFLL</sequence>
<evidence type="ECO:0000259" key="3">
    <source>
        <dbReference type="PROSITE" id="PS51462"/>
    </source>
</evidence>
<evidence type="ECO:0000313" key="5">
    <source>
        <dbReference type="Proteomes" id="UP000270205"/>
    </source>
</evidence>
<dbReference type="PANTHER" id="PTHR43046:SF14">
    <property type="entry name" value="MUTT_NUDIX FAMILY PROTEIN"/>
    <property type="match status" value="1"/>
</dbReference>
<dbReference type="InterPro" id="IPR000086">
    <property type="entry name" value="NUDIX_hydrolase_dom"/>
</dbReference>
<dbReference type="EMBL" id="UYIV01000001">
    <property type="protein sequence ID" value="VDH02818.1"/>
    <property type="molecule type" value="Genomic_DNA"/>
</dbReference>